<reference evidence="2" key="2">
    <citation type="submission" date="2014-06" db="EMBL/GenBank/DDBJ databases">
        <authorList>
            <person name="Hu T."/>
            <person name="Eisen M.B."/>
            <person name="Thornton K.R."/>
            <person name="Andolfatto P."/>
        </authorList>
    </citation>
    <scope>NUCLEOTIDE SEQUENCE</scope>
    <source>
        <strain evidence="2">W501</strain>
    </source>
</reference>
<proteinExistence type="predicted"/>
<accession>A0A0J9RYY6</accession>
<gene>
    <name evidence="2" type="primary">Dsim\GD28646</name>
    <name evidence="2" type="ORF">Dsimw501_GD28646</name>
</gene>
<evidence type="ECO:0000256" key="1">
    <source>
        <dbReference type="SAM" id="MobiDB-lite"/>
    </source>
</evidence>
<dbReference type="AlphaFoldDB" id="A0A0J9RYY6"/>
<sequence length="71" mass="8069">MWEVLFGHNDNRNGDHQCSMASGATAAAERCVMHQSWNWLRRLQRSDDLLTAPSKQKPPHRANCAANARRP</sequence>
<feature type="region of interest" description="Disordered" evidence="1">
    <location>
        <begin position="50"/>
        <end position="71"/>
    </location>
</feature>
<organism evidence="2">
    <name type="scientific">Drosophila simulans</name>
    <name type="common">Fruit fly</name>
    <dbReference type="NCBI Taxonomy" id="7240"/>
    <lineage>
        <taxon>Eukaryota</taxon>
        <taxon>Metazoa</taxon>
        <taxon>Ecdysozoa</taxon>
        <taxon>Arthropoda</taxon>
        <taxon>Hexapoda</taxon>
        <taxon>Insecta</taxon>
        <taxon>Pterygota</taxon>
        <taxon>Neoptera</taxon>
        <taxon>Endopterygota</taxon>
        <taxon>Diptera</taxon>
        <taxon>Brachycera</taxon>
        <taxon>Muscomorpha</taxon>
        <taxon>Ephydroidea</taxon>
        <taxon>Drosophilidae</taxon>
        <taxon>Drosophila</taxon>
        <taxon>Sophophora</taxon>
    </lineage>
</organism>
<dbReference type="EMBL" id="CM002912">
    <property type="protein sequence ID" value="KMZ00839.1"/>
    <property type="molecule type" value="Genomic_DNA"/>
</dbReference>
<protein>
    <submittedName>
        <fullName evidence="2">Uncharacterized protein, isoform B</fullName>
    </submittedName>
</protein>
<dbReference type="KEGG" id="dsi:Dsimw501_GD28646"/>
<dbReference type="Proteomes" id="UP000035880">
    <property type="component" value="Chromosome 3L"/>
</dbReference>
<reference evidence="2" key="1">
    <citation type="journal article" date="2013" name="Genome Res.">
        <title>A second-generation assembly of the Drosophila simulans genome provides new insights into patterns of lineage-specific divergence.</title>
        <authorList>
            <person name="Hu T.T."/>
            <person name="Eisen M.B."/>
            <person name="Thornton K.R."/>
            <person name="Andolfatto P."/>
        </authorList>
    </citation>
    <scope>NUCLEOTIDE SEQUENCE [LARGE SCALE GENOMIC DNA]</scope>
    <source>
        <strain evidence="2">W501</strain>
    </source>
</reference>
<name>A0A0J9RYY6_DROSI</name>
<evidence type="ECO:0000313" key="2">
    <source>
        <dbReference type="EMBL" id="KMZ00839.1"/>
    </source>
</evidence>
<reference evidence="2" key="3">
    <citation type="submission" date="2015-04" db="EMBL/GenBank/DDBJ databases">
        <authorList>
            <consortium name="FlyBase"/>
        </authorList>
    </citation>
    <scope>NUCLEOTIDE SEQUENCE</scope>
    <source>
        <strain evidence="2">W501</strain>
    </source>
</reference>